<evidence type="ECO:0000256" key="4">
    <source>
        <dbReference type="ARBA" id="ARBA00022989"/>
    </source>
</evidence>
<evidence type="ECO:0000256" key="2">
    <source>
        <dbReference type="ARBA" id="ARBA00022692"/>
    </source>
</evidence>
<name>A0A9Q1N374_9SOLA</name>
<keyword evidence="2" id="KW-0812">Transmembrane</keyword>
<dbReference type="OrthoDB" id="1300488at2759"/>
<dbReference type="Proteomes" id="UP001152561">
    <property type="component" value="Unassembled WGS sequence"/>
</dbReference>
<accession>A0A9Q1N374</accession>
<dbReference type="InterPro" id="IPR001611">
    <property type="entry name" value="Leu-rich_rpt"/>
</dbReference>
<dbReference type="Pfam" id="PF00560">
    <property type="entry name" value="LRR_1"/>
    <property type="match status" value="2"/>
</dbReference>
<evidence type="ECO:0000313" key="7">
    <source>
        <dbReference type="EMBL" id="KAJ8572890.1"/>
    </source>
</evidence>
<comment type="caution">
    <text evidence="7">The sequence shown here is derived from an EMBL/GenBank/DDBJ whole genome shotgun (WGS) entry which is preliminary data.</text>
</comment>
<dbReference type="AlphaFoldDB" id="A0A9Q1N374"/>
<keyword evidence="6" id="KW-0325">Glycoprotein</keyword>
<evidence type="ECO:0000256" key="5">
    <source>
        <dbReference type="ARBA" id="ARBA00023136"/>
    </source>
</evidence>
<keyword evidence="8" id="KW-1185">Reference proteome</keyword>
<evidence type="ECO:0000256" key="3">
    <source>
        <dbReference type="ARBA" id="ARBA00022729"/>
    </source>
</evidence>
<protein>
    <submittedName>
        <fullName evidence="7">Uncharacterized protein</fullName>
    </submittedName>
</protein>
<sequence>MTPFQILYLPGFGQCAHNCSFLIHQKNGIGGNLPRIYIIFNNKSGAANEIGPFMSGKIPDWWNDLQQLHVIDLSGNNLSGSIPSLCSPPSLFWLRLGRNNLFGELLKSLSSCKSLLTLDIGENKINVTIPEWFGESLLSLQKLSITDNMIGGRIPTQLCQLFGLQILDLSHNNLTDPIPSCLGSWRALKSVKFYKCHPNYYHFSYVFTPKMELVKKATKMAYTFTLDQVNLIDLSFNNLHGEIPNEITGLSALGTLN</sequence>
<evidence type="ECO:0000256" key="6">
    <source>
        <dbReference type="ARBA" id="ARBA00023180"/>
    </source>
</evidence>
<evidence type="ECO:0000256" key="1">
    <source>
        <dbReference type="ARBA" id="ARBA00004479"/>
    </source>
</evidence>
<dbReference type="SUPFAM" id="SSF52058">
    <property type="entry name" value="L domain-like"/>
    <property type="match status" value="1"/>
</dbReference>
<dbReference type="PANTHER" id="PTHR48063">
    <property type="entry name" value="LRR RECEPTOR-LIKE KINASE"/>
    <property type="match status" value="1"/>
</dbReference>
<dbReference type="InterPro" id="IPR032675">
    <property type="entry name" value="LRR_dom_sf"/>
</dbReference>
<keyword evidence="4" id="KW-1133">Transmembrane helix</keyword>
<keyword evidence="5" id="KW-0472">Membrane</keyword>
<dbReference type="GO" id="GO:0016020">
    <property type="term" value="C:membrane"/>
    <property type="evidence" value="ECO:0007669"/>
    <property type="project" value="UniProtKB-SubCell"/>
</dbReference>
<dbReference type="InterPro" id="IPR046956">
    <property type="entry name" value="RLP23-like"/>
</dbReference>
<organism evidence="7 8">
    <name type="scientific">Anisodus acutangulus</name>
    <dbReference type="NCBI Taxonomy" id="402998"/>
    <lineage>
        <taxon>Eukaryota</taxon>
        <taxon>Viridiplantae</taxon>
        <taxon>Streptophyta</taxon>
        <taxon>Embryophyta</taxon>
        <taxon>Tracheophyta</taxon>
        <taxon>Spermatophyta</taxon>
        <taxon>Magnoliopsida</taxon>
        <taxon>eudicotyledons</taxon>
        <taxon>Gunneridae</taxon>
        <taxon>Pentapetalae</taxon>
        <taxon>asterids</taxon>
        <taxon>lamiids</taxon>
        <taxon>Solanales</taxon>
        <taxon>Solanaceae</taxon>
        <taxon>Solanoideae</taxon>
        <taxon>Hyoscyameae</taxon>
        <taxon>Anisodus</taxon>
    </lineage>
</organism>
<dbReference type="PANTHER" id="PTHR48063:SF90">
    <property type="entry name" value="OS11G0565920 PROTEIN"/>
    <property type="match status" value="1"/>
</dbReference>
<proteinExistence type="predicted"/>
<dbReference type="Gene3D" id="3.80.10.10">
    <property type="entry name" value="Ribonuclease Inhibitor"/>
    <property type="match status" value="1"/>
</dbReference>
<gene>
    <name evidence="7" type="ORF">K7X08_009401</name>
</gene>
<comment type="subcellular location">
    <subcellularLocation>
        <location evidence="1">Membrane</location>
        <topology evidence="1">Single-pass type I membrane protein</topology>
    </subcellularLocation>
</comment>
<evidence type="ECO:0000313" key="8">
    <source>
        <dbReference type="Proteomes" id="UP001152561"/>
    </source>
</evidence>
<dbReference type="Pfam" id="PF13855">
    <property type="entry name" value="LRR_8"/>
    <property type="match status" value="1"/>
</dbReference>
<dbReference type="PRINTS" id="PR00019">
    <property type="entry name" value="LEURICHRPT"/>
</dbReference>
<dbReference type="EMBL" id="JAJAGQ010000001">
    <property type="protein sequence ID" value="KAJ8572890.1"/>
    <property type="molecule type" value="Genomic_DNA"/>
</dbReference>
<keyword evidence="3" id="KW-0732">Signal</keyword>
<reference evidence="8" key="1">
    <citation type="journal article" date="2023" name="Proc. Natl. Acad. Sci. U.S.A.">
        <title>Genomic and structural basis for evolution of tropane alkaloid biosynthesis.</title>
        <authorList>
            <person name="Wanga Y.-J."/>
            <person name="Taina T."/>
            <person name="Yua J.-Y."/>
            <person name="Lia J."/>
            <person name="Xua B."/>
            <person name="Chenc J."/>
            <person name="D'Auriad J.C."/>
            <person name="Huanga J.-P."/>
            <person name="Huanga S.-X."/>
        </authorList>
    </citation>
    <scope>NUCLEOTIDE SEQUENCE [LARGE SCALE GENOMIC DNA]</scope>
    <source>
        <strain evidence="8">cv. KIB-2019</strain>
    </source>
</reference>